<dbReference type="Pfam" id="PF01609">
    <property type="entry name" value="DDE_Tnp_1"/>
    <property type="match status" value="1"/>
</dbReference>
<feature type="compositionally biased region" description="Polar residues" evidence="1">
    <location>
        <begin position="75"/>
        <end position="105"/>
    </location>
</feature>
<feature type="region of interest" description="Disordered" evidence="1">
    <location>
        <begin position="56"/>
        <end position="124"/>
    </location>
</feature>
<evidence type="ECO:0000259" key="2">
    <source>
        <dbReference type="Pfam" id="PF01609"/>
    </source>
</evidence>
<gene>
    <name evidence="3" type="ORF">RM533_07525</name>
</gene>
<organism evidence="3 4">
    <name type="scientific">Croceicoccus esteveae</name>
    <dbReference type="NCBI Taxonomy" id="3075597"/>
    <lineage>
        <taxon>Bacteria</taxon>
        <taxon>Pseudomonadati</taxon>
        <taxon>Pseudomonadota</taxon>
        <taxon>Alphaproteobacteria</taxon>
        <taxon>Sphingomonadales</taxon>
        <taxon>Erythrobacteraceae</taxon>
        <taxon>Croceicoccus</taxon>
    </lineage>
</organism>
<comment type="caution">
    <text evidence="3">The sequence shown here is derived from an EMBL/GenBank/DDBJ whole genome shotgun (WGS) entry which is preliminary data.</text>
</comment>
<feature type="domain" description="Transposase IS4-like" evidence="2">
    <location>
        <begin position="3"/>
        <end position="74"/>
    </location>
</feature>
<protein>
    <submittedName>
        <fullName evidence="3">Transposase</fullName>
    </submittedName>
</protein>
<dbReference type="RefSeq" id="WP_311340610.1">
    <property type="nucleotide sequence ID" value="NZ_JAVRHS010000004.1"/>
</dbReference>
<name>A0ABU2ZHG6_9SPHN</name>
<dbReference type="Proteomes" id="UP001259803">
    <property type="component" value="Unassembled WGS sequence"/>
</dbReference>
<evidence type="ECO:0000313" key="4">
    <source>
        <dbReference type="Proteomes" id="UP001259803"/>
    </source>
</evidence>
<dbReference type="EMBL" id="JAVRHS010000004">
    <property type="protein sequence ID" value="MDT0576035.1"/>
    <property type="molecule type" value="Genomic_DNA"/>
</dbReference>
<accession>A0ABU2ZHG6</accession>
<dbReference type="InterPro" id="IPR002559">
    <property type="entry name" value="Transposase_11"/>
</dbReference>
<evidence type="ECO:0000256" key="1">
    <source>
        <dbReference type="SAM" id="MobiDB-lite"/>
    </source>
</evidence>
<evidence type="ECO:0000313" key="3">
    <source>
        <dbReference type="EMBL" id="MDT0576035.1"/>
    </source>
</evidence>
<keyword evidence="4" id="KW-1185">Reference proteome</keyword>
<proteinExistence type="predicted"/>
<reference evidence="3 4" key="1">
    <citation type="submission" date="2023-09" db="EMBL/GenBank/DDBJ databases">
        <authorList>
            <person name="Rey-Velasco X."/>
        </authorList>
    </citation>
    <scope>NUCLEOTIDE SEQUENCE [LARGE SCALE GENOMIC DNA]</scope>
    <source>
        <strain evidence="3 4">F390</strain>
    </source>
</reference>
<sequence length="124" mass="13306">MKEGRPHVLLLTSGNTHDAMVAMLAIDAAPPSKVLATDKAYDSNALRSWLTKRGTAPVIPQRPTRTIRTGEDRGSTASATWPNACSAASRTNAGSPRASDANSAQKVIRLPIEREDESIAPWRT</sequence>